<dbReference type="InterPro" id="IPR019223">
    <property type="entry name" value="DUF2147"/>
</dbReference>
<proteinExistence type="predicted"/>
<name>A0ABY7NU53_9SPHN</name>
<sequence>MLSTLFAALLAAQSSAPSPDSVIGTWHSPTKNGVIAIQHCGSSICGTLENGDDIRAHPDAKDVNNKDAAQRGRTLKGLTMLSGFAKDGDVWTGGKVYNPNDGGTYSGKITPVDADTLKLRGCIIWPACKTETWTRIR</sequence>
<dbReference type="EMBL" id="CP115174">
    <property type="protein sequence ID" value="WBO22986.1"/>
    <property type="molecule type" value="Genomic_DNA"/>
</dbReference>
<feature type="domain" description="DUF2147" evidence="1">
    <location>
        <begin position="24"/>
        <end position="135"/>
    </location>
</feature>
<organism evidence="2 3">
    <name type="scientific">Sphingomonas abietis</name>
    <dbReference type="NCBI Taxonomy" id="3012344"/>
    <lineage>
        <taxon>Bacteria</taxon>
        <taxon>Pseudomonadati</taxon>
        <taxon>Pseudomonadota</taxon>
        <taxon>Alphaproteobacteria</taxon>
        <taxon>Sphingomonadales</taxon>
        <taxon>Sphingomonadaceae</taxon>
        <taxon>Sphingomonas</taxon>
    </lineage>
</organism>
<evidence type="ECO:0000313" key="3">
    <source>
        <dbReference type="Proteomes" id="UP001210865"/>
    </source>
</evidence>
<protein>
    <submittedName>
        <fullName evidence="2">DUF2147 domain-containing protein</fullName>
    </submittedName>
</protein>
<dbReference type="Gene3D" id="2.40.128.520">
    <property type="match status" value="1"/>
</dbReference>
<dbReference type="PANTHER" id="PTHR36919">
    <property type="entry name" value="BLR1215 PROTEIN"/>
    <property type="match status" value="1"/>
</dbReference>
<accession>A0ABY7NU53</accession>
<keyword evidence="3" id="KW-1185">Reference proteome</keyword>
<gene>
    <name evidence="2" type="ORF">PBT88_02270</name>
</gene>
<dbReference type="RefSeq" id="WP_270077623.1">
    <property type="nucleotide sequence ID" value="NZ_CP115174.1"/>
</dbReference>
<dbReference type="PANTHER" id="PTHR36919:SF2">
    <property type="entry name" value="BLL6627 PROTEIN"/>
    <property type="match status" value="1"/>
</dbReference>
<evidence type="ECO:0000313" key="2">
    <source>
        <dbReference type="EMBL" id="WBO22986.1"/>
    </source>
</evidence>
<dbReference type="Proteomes" id="UP001210865">
    <property type="component" value="Chromosome"/>
</dbReference>
<dbReference type="Pfam" id="PF09917">
    <property type="entry name" value="DUF2147"/>
    <property type="match status" value="1"/>
</dbReference>
<reference evidence="2 3" key="1">
    <citation type="submission" date="2022-12" db="EMBL/GenBank/DDBJ databases">
        <title>Sphingomonas abieness sp. nov., an endophytic bacterium isolated from Abies koreana.</title>
        <authorList>
            <person name="Jiang L."/>
            <person name="Lee J."/>
        </authorList>
    </citation>
    <scope>NUCLEOTIDE SEQUENCE [LARGE SCALE GENOMIC DNA]</scope>
    <source>
        <strain evidence="3">PAMB 00755</strain>
    </source>
</reference>
<evidence type="ECO:0000259" key="1">
    <source>
        <dbReference type="Pfam" id="PF09917"/>
    </source>
</evidence>